<name>A0AA36FP55_9BILA</name>
<evidence type="ECO:0000256" key="1">
    <source>
        <dbReference type="SAM" id="MobiDB-lite"/>
    </source>
</evidence>
<reference evidence="2" key="1">
    <citation type="submission" date="2023-06" db="EMBL/GenBank/DDBJ databases">
        <authorList>
            <person name="Delattre M."/>
        </authorList>
    </citation>
    <scope>NUCLEOTIDE SEQUENCE</scope>
    <source>
        <strain evidence="2">AF72</strain>
    </source>
</reference>
<gene>
    <name evidence="2" type="ORF">MSPICULIGERA_LOCUS347</name>
</gene>
<feature type="region of interest" description="Disordered" evidence="1">
    <location>
        <begin position="167"/>
        <end position="189"/>
    </location>
</feature>
<dbReference type="AlphaFoldDB" id="A0AA36FP55"/>
<comment type="caution">
    <text evidence="2">The sequence shown here is derived from an EMBL/GenBank/DDBJ whole genome shotgun (WGS) entry which is preliminary data.</text>
</comment>
<dbReference type="EMBL" id="CATQJA010000056">
    <property type="protein sequence ID" value="CAJ0557589.1"/>
    <property type="molecule type" value="Genomic_DNA"/>
</dbReference>
<proteinExistence type="predicted"/>
<protein>
    <submittedName>
        <fullName evidence="2">Uncharacterized protein</fullName>
    </submittedName>
</protein>
<keyword evidence="3" id="KW-1185">Reference proteome</keyword>
<organism evidence="2 3">
    <name type="scientific">Mesorhabditis spiculigera</name>
    <dbReference type="NCBI Taxonomy" id="96644"/>
    <lineage>
        <taxon>Eukaryota</taxon>
        <taxon>Metazoa</taxon>
        <taxon>Ecdysozoa</taxon>
        <taxon>Nematoda</taxon>
        <taxon>Chromadorea</taxon>
        <taxon>Rhabditida</taxon>
        <taxon>Rhabditina</taxon>
        <taxon>Rhabditomorpha</taxon>
        <taxon>Rhabditoidea</taxon>
        <taxon>Rhabditidae</taxon>
        <taxon>Mesorhabditinae</taxon>
        <taxon>Mesorhabditis</taxon>
    </lineage>
</organism>
<evidence type="ECO:0000313" key="3">
    <source>
        <dbReference type="Proteomes" id="UP001177023"/>
    </source>
</evidence>
<feature type="non-terminal residue" evidence="2">
    <location>
        <position position="1"/>
    </location>
</feature>
<dbReference type="Proteomes" id="UP001177023">
    <property type="component" value="Unassembled WGS sequence"/>
</dbReference>
<sequence length="201" mass="22264">MPAPKSSDAKSTFAAPGSAVDTPEMIPVLLGAREYERSFQVIMGMIVSMRGIDTRGGELNAAAVGATRHSDPRVVRRRCTGVIDGVLYHRGERRIGLRQSLIREGNPFLAAEEADQSGRRRRRRTRENQDRGRWVVRIDAVGNKKFTDDGAGRREFRPDIDREYSSCDEYEPFGGSASAGGEKPRAQTTSVTTLIAILRRT</sequence>
<accession>A0AA36FP55</accession>
<evidence type="ECO:0000313" key="2">
    <source>
        <dbReference type="EMBL" id="CAJ0557589.1"/>
    </source>
</evidence>